<dbReference type="EMBL" id="NAJO01000007">
    <property type="protein sequence ID" value="OQO11194.1"/>
    <property type="molecule type" value="Genomic_DNA"/>
</dbReference>
<name>A0A1V8TIT3_9PEZI</name>
<comment type="caution">
    <text evidence="2">The sequence shown here is derived from an EMBL/GenBank/DDBJ whole genome shotgun (WGS) entry which is preliminary data.</text>
</comment>
<organism evidence="2 3">
    <name type="scientific">Cryoendolithus antarcticus</name>
    <dbReference type="NCBI Taxonomy" id="1507870"/>
    <lineage>
        <taxon>Eukaryota</taxon>
        <taxon>Fungi</taxon>
        <taxon>Dikarya</taxon>
        <taxon>Ascomycota</taxon>
        <taxon>Pezizomycotina</taxon>
        <taxon>Dothideomycetes</taxon>
        <taxon>Dothideomycetidae</taxon>
        <taxon>Cladosporiales</taxon>
        <taxon>Cladosporiaceae</taxon>
        <taxon>Cryoendolithus</taxon>
    </lineage>
</organism>
<dbReference type="AlphaFoldDB" id="A0A1V8TIT3"/>
<proteinExistence type="predicted"/>
<gene>
    <name evidence="2" type="ORF">B0A48_05450</name>
</gene>
<reference evidence="3" key="1">
    <citation type="submission" date="2017-03" db="EMBL/GenBank/DDBJ databases">
        <title>Genomes of endolithic fungi from Antarctica.</title>
        <authorList>
            <person name="Coleine C."/>
            <person name="Masonjones S."/>
            <person name="Stajich J.E."/>
        </authorList>
    </citation>
    <scope>NUCLEOTIDE SEQUENCE [LARGE SCALE GENOMIC DNA]</scope>
    <source>
        <strain evidence="3">CCFEE 5527</strain>
    </source>
</reference>
<keyword evidence="3" id="KW-1185">Reference proteome</keyword>
<evidence type="ECO:0000313" key="3">
    <source>
        <dbReference type="Proteomes" id="UP000192596"/>
    </source>
</evidence>
<feature type="region of interest" description="Disordered" evidence="1">
    <location>
        <begin position="29"/>
        <end position="110"/>
    </location>
</feature>
<dbReference type="Proteomes" id="UP000192596">
    <property type="component" value="Unassembled WGS sequence"/>
</dbReference>
<sequence length="110" mass="12870">MRTFTRLSHRAQPNFVRAPLVPMRRFTQAPALRLKEDADRTPEELDRIKHEQIEKQKQGKGEWHEELASSSESNTAADKEKINDHDEHIEDLQKETAEQHEKDHPHGKSD</sequence>
<feature type="compositionally biased region" description="Basic and acidic residues" evidence="1">
    <location>
        <begin position="33"/>
        <end position="67"/>
    </location>
</feature>
<evidence type="ECO:0000313" key="2">
    <source>
        <dbReference type="EMBL" id="OQO11194.1"/>
    </source>
</evidence>
<dbReference type="OrthoDB" id="529205at2759"/>
<accession>A0A1V8TIT3</accession>
<evidence type="ECO:0000256" key="1">
    <source>
        <dbReference type="SAM" id="MobiDB-lite"/>
    </source>
</evidence>
<protein>
    <submittedName>
        <fullName evidence="2">Uncharacterized protein</fullName>
    </submittedName>
</protein>
<dbReference type="InParanoid" id="A0A1V8TIT3"/>
<feature type="compositionally biased region" description="Basic and acidic residues" evidence="1">
    <location>
        <begin position="77"/>
        <end position="110"/>
    </location>
</feature>